<keyword evidence="1" id="KW-0812">Transmembrane</keyword>
<keyword evidence="3" id="KW-1185">Reference proteome</keyword>
<keyword evidence="1" id="KW-0472">Membrane</keyword>
<name>A0A6N4PY32_9LEPT</name>
<evidence type="ECO:0000256" key="1">
    <source>
        <dbReference type="SAM" id="Phobius"/>
    </source>
</evidence>
<evidence type="ECO:0000313" key="2">
    <source>
        <dbReference type="EMBL" id="TGK69685.1"/>
    </source>
</evidence>
<comment type="caution">
    <text evidence="2">The sequence shown here is derived from an EMBL/GenBank/DDBJ whole genome shotgun (WGS) entry which is preliminary data.</text>
</comment>
<feature type="transmembrane region" description="Helical" evidence="1">
    <location>
        <begin position="87"/>
        <end position="108"/>
    </location>
</feature>
<reference evidence="2" key="1">
    <citation type="journal article" date="2019" name="PLoS Negl. Trop. Dis.">
        <title>Revisiting the worldwide diversity of Leptospira species in the environment.</title>
        <authorList>
            <person name="Vincent A.T."/>
            <person name="Schiettekatte O."/>
            <person name="Bourhy P."/>
            <person name="Veyrier F.J."/>
            <person name="Picardeau M."/>
        </authorList>
    </citation>
    <scope>NUCLEOTIDE SEQUENCE [LARGE SCALE GENOMIC DNA]</scope>
    <source>
        <strain evidence="2">201800293</strain>
    </source>
</reference>
<feature type="transmembrane region" description="Helical" evidence="1">
    <location>
        <begin position="7"/>
        <end position="40"/>
    </location>
</feature>
<feature type="transmembrane region" description="Helical" evidence="1">
    <location>
        <begin position="156"/>
        <end position="178"/>
    </location>
</feature>
<dbReference type="EMBL" id="RQFF01000030">
    <property type="protein sequence ID" value="TGK69685.1"/>
    <property type="molecule type" value="Genomic_DNA"/>
</dbReference>
<keyword evidence="1" id="KW-1133">Transmembrane helix</keyword>
<feature type="transmembrane region" description="Helical" evidence="1">
    <location>
        <begin position="120"/>
        <end position="144"/>
    </location>
</feature>
<dbReference type="RefSeq" id="WP_135634956.1">
    <property type="nucleotide sequence ID" value="NZ_RQFE01000024.1"/>
</dbReference>
<accession>A0A6N4PY32</accession>
<evidence type="ECO:0000313" key="3">
    <source>
        <dbReference type="Proteomes" id="UP000297239"/>
    </source>
</evidence>
<sequence>MKIKEKLGLILNSIIQLIFIRLSLLVILTLIVFILFYFLALGIVHISAIPIRLIILPIILGCSFFSFSKIPKLLKRNYSLNWWHYPLILFSVFLLALILSFVSGFIFLGESNSSDPSTLIYLFSGFAIGIFLGSTFTLIGYDYLMNKEIDIKELYNYSLSLILLIISIITLFGLLVLMKV</sequence>
<organism evidence="2 3">
    <name type="scientific">Leptospira kanakyensis</name>
    <dbReference type="NCBI Taxonomy" id="2484968"/>
    <lineage>
        <taxon>Bacteria</taxon>
        <taxon>Pseudomonadati</taxon>
        <taxon>Spirochaetota</taxon>
        <taxon>Spirochaetia</taxon>
        <taxon>Leptospirales</taxon>
        <taxon>Leptospiraceae</taxon>
        <taxon>Leptospira</taxon>
    </lineage>
</organism>
<feature type="transmembrane region" description="Helical" evidence="1">
    <location>
        <begin position="46"/>
        <end position="67"/>
    </location>
</feature>
<gene>
    <name evidence="2" type="ORF">EHQ18_12930</name>
</gene>
<dbReference type="Proteomes" id="UP000297239">
    <property type="component" value="Unassembled WGS sequence"/>
</dbReference>
<dbReference type="AlphaFoldDB" id="A0A6N4PY32"/>
<protein>
    <submittedName>
        <fullName evidence="2">Uncharacterized protein</fullName>
    </submittedName>
</protein>
<proteinExistence type="predicted"/>